<keyword evidence="2 4" id="KW-0238">DNA-binding</keyword>
<dbReference type="Pfam" id="PF00440">
    <property type="entry name" value="TetR_N"/>
    <property type="match status" value="1"/>
</dbReference>
<accession>A0A542Y214</accession>
<dbReference type="InterPro" id="IPR050109">
    <property type="entry name" value="HTH-type_TetR-like_transc_reg"/>
</dbReference>
<dbReference type="AlphaFoldDB" id="A0A542Y214"/>
<evidence type="ECO:0000259" key="5">
    <source>
        <dbReference type="PROSITE" id="PS50977"/>
    </source>
</evidence>
<dbReference type="InterPro" id="IPR004111">
    <property type="entry name" value="Repressor_TetR_C"/>
</dbReference>
<name>A0A542Y214_9MICO</name>
<dbReference type="SUPFAM" id="SSF48498">
    <property type="entry name" value="Tetracyclin repressor-like, C-terminal domain"/>
    <property type="match status" value="1"/>
</dbReference>
<dbReference type="InterPro" id="IPR009057">
    <property type="entry name" value="Homeodomain-like_sf"/>
</dbReference>
<protein>
    <submittedName>
        <fullName evidence="6">TetR family transcriptional regulator</fullName>
    </submittedName>
</protein>
<evidence type="ECO:0000256" key="1">
    <source>
        <dbReference type="ARBA" id="ARBA00023015"/>
    </source>
</evidence>
<feature type="DNA-binding region" description="H-T-H motif" evidence="4">
    <location>
        <begin position="26"/>
        <end position="45"/>
    </location>
</feature>
<dbReference type="OrthoDB" id="2570341at2"/>
<evidence type="ECO:0000256" key="3">
    <source>
        <dbReference type="ARBA" id="ARBA00023163"/>
    </source>
</evidence>
<proteinExistence type="predicted"/>
<keyword evidence="7" id="KW-1185">Reference proteome</keyword>
<dbReference type="SUPFAM" id="SSF46689">
    <property type="entry name" value="Homeodomain-like"/>
    <property type="match status" value="1"/>
</dbReference>
<evidence type="ECO:0000313" key="7">
    <source>
        <dbReference type="Proteomes" id="UP000319094"/>
    </source>
</evidence>
<dbReference type="GO" id="GO:0045892">
    <property type="term" value="P:negative regulation of DNA-templated transcription"/>
    <property type="evidence" value="ECO:0007669"/>
    <property type="project" value="InterPro"/>
</dbReference>
<evidence type="ECO:0000256" key="4">
    <source>
        <dbReference type="PROSITE-ProRule" id="PRU00335"/>
    </source>
</evidence>
<dbReference type="Proteomes" id="UP000319094">
    <property type="component" value="Unassembled WGS sequence"/>
</dbReference>
<dbReference type="GO" id="GO:0000976">
    <property type="term" value="F:transcription cis-regulatory region binding"/>
    <property type="evidence" value="ECO:0007669"/>
    <property type="project" value="TreeGrafter"/>
</dbReference>
<reference evidence="6 7" key="1">
    <citation type="submission" date="2019-06" db="EMBL/GenBank/DDBJ databases">
        <title>Sequencing the genomes of 1000 actinobacteria strains.</title>
        <authorList>
            <person name="Klenk H.-P."/>
        </authorList>
    </citation>
    <scope>NUCLEOTIDE SEQUENCE [LARGE SCALE GENOMIC DNA]</scope>
    <source>
        <strain evidence="6 7">DSM 8803</strain>
    </source>
</reference>
<dbReference type="EMBL" id="VFON01000001">
    <property type="protein sequence ID" value="TQL42118.1"/>
    <property type="molecule type" value="Genomic_DNA"/>
</dbReference>
<dbReference type="InterPro" id="IPR001647">
    <property type="entry name" value="HTH_TetR"/>
</dbReference>
<dbReference type="InterPro" id="IPR036271">
    <property type="entry name" value="Tet_transcr_reg_TetR-rel_C_sf"/>
</dbReference>
<dbReference type="Pfam" id="PF02909">
    <property type="entry name" value="TetR_C_1"/>
    <property type="match status" value="1"/>
</dbReference>
<evidence type="ECO:0000256" key="2">
    <source>
        <dbReference type="ARBA" id="ARBA00023125"/>
    </source>
</evidence>
<sequence>MTTLTLERIVDEAMAILATDGEAGLAMRQLATRLDVTPMALYRYVRDRDALLVELVERVSADIALPERTGNAREHAVNLALALHDFLGKHPWMIRLITTGRLASPAGLQFSEGFLTCATESGLDRTGAFVFYRSMFATVLGQATITHAKSQHATTGLPERATVAAPPLVSELSGDWAALDAAATPDAVFRAVAAILPLT</sequence>
<organism evidence="6 7">
    <name type="scientific">Leucobacter komagatae</name>
    <dbReference type="NCBI Taxonomy" id="55969"/>
    <lineage>
        <taxon>Bacteria</taxon>
        <taxon>Bacillati</taxon>
        <taxon>Actinomycetota</taxon>
        <taxon>Actinomycetes</taxon>
        <taxon>Micrococcales</taxon>
        <taxon>Microbacteriaceae</taxon>
        <taxon>Leucobacter</taxon>
    </lineage>
</organism>
<dbReference type="PANTHER" id="PTHR30055">
    <property type="entry name" value="HTH-TYPE TRANSCRIPTIONAL REGULATOR RUTR"/>
    <property type="match status" value="1"/>
</dbReference>
<dbReference type="Gene3D" id="1.10.357.10">
    <property type="entry name" value="Tetracycline Repressor, domain 2"/>
    <property type="match status" value="1"/>
</dbReference>
<gene>
    <name evidence="6" type="ORF">FB468_0099</name>
</gene>
<keyword evidence="1" id="KW-0805">Transcription regulation</keyword>
<dbReference type="RefSeq" id="WP_141885617.1">
    <property type="nucleotide sequence ID" value="NZ_BAAAUY010000023.1"/>
</dbReference>
<dbReference type="GO" id="GO:0003700">
    <property type="term" value="F:DNA-binding transcription factor activity"/>
    <property type="evidence" value="ECO:0007669"/>
    <property type="project" value="TreeGrafter"/>
</dbReference>
<feature type="domain" description="HTH tetR-type" evidence="5">
    <location>
        <begin position="3"/>
        <end position="63"/>
    </location>
</feature>
<keyword evidence="3" id="KW-0804">Transcription</keyword>
<dbReference type="PROSITE" id="PS50977">
    <property type="entry name" value="HTH_TETR_2"/>
    <property type="match status" value="1"/>
</dbReference>
<dbReference type="PANTHER" id="PTHR30055:SF151">
    <property type="entry name" value="TRANSCRIPTIONAL REGULATORY PROTEIN"/>
    <property type="match status" value="1"/>
</dbReference>
<evidence type="ECO:0000313" key="6">
    <source>
        <dbReference type="EMBL" id="TQL42118.1"/>
    </source>
</evidence>
<comment type="caution">
    <text evidence="6">The sequence shown here is derived from an EMBL/GenBank/DDBJ whole genome shotgun (WGS) entry which is preliminary data.</text>
</comment>